<keyword evidence="4" id="KW-0067">ATP-binding</keyword>
<dbReference type="Proteomes" id="UP000540656">
    <property type="component" value="Unassembled WGS sequence"/>
</dbReference>
<dbReference type="PROSITE" id="PS00455">
    <property type="entry name" value="AMP_BINDING"/>
    <property type="match status" value="1"/>
</dbReference>
<name>A0A7Y9S1I2_9ACTN</name>
<dbReference type="InterPro" id="IPR042099">
    <property type="entry name" value="ANL_N_sf"/>
</dbReference>
<dbReference type="InterPro" id="IPR000873">
    <property type="entry name" value="AMP-dep_synth/lig_dom"/>
</dbReference>
<accession>A0A7Y9S1I2</accession>
<dbReference type="InterPro" id="IPR045851">
    <property type="entry name" value="AMP-bd_C_sf"/>
</dbReference>
<dbReference type="GO" id="GO:0005886">
    <property type="term" value="C:plasma membrane"/>
    <property type="evidence" value="ECO:0007669"/>
    <property type="project" value="TreeGrafter"/>
</dbReference>
<dbReference type="EC" id="6.2.1.-" evidence="6"/>
<comment type="similarity">
    <text evidence="1">Belongs to the ATP-dependent AMP-binding enzyme family.</text>
</comment>
<feature type="domain" description="AMP-dependent synthetase/ligase" evidence="5">
    <location>
        <begin position="20"/>
        <end position="375"/>
    </location>
</feature>
<dbReference type="InterPro" id="IPR020845">
    <property type="entry name" value="AMP-binding_CS"/>
</dbReference>
<dbReference type="PANTHER" id="PTHR43107:SF15">
    <property type="entry name" value="FATTY ACID TRANSPORT PROTEIN 3, ISOFORM A"/>
    <property type="match status" value="1"/>
</dbReference>
<evidence type="ECO:0000256" key="2">
    <source>
        <dbReference type="ARBA" id="ARBA00022598"/>
    </source>
</evidence>
<keyword evidence="7" id="KW-1185">Reference proteome</keyword>
<dbReference type="EMBL" id="JACCAA010000001">
    <property type="protein sequence ID" value="NYG58772.1"/>
    <property type="molecule type" value="Genomic_DNA"/>
</dbReference>
<dbReference type="GO" id="GO:0005524">
    <property type="term" value="F:ATP binding"/>
    <property type="evidence" value="ECO:0007669"/>
    <property type="project" value="UniProtKB-KW"/>
</dbReference>
<sequence>MSPDPTTMVATTIELLLARADDDNTALLFEESSWTWREFVAESAARAALIEAEFPDAEPLHVGVMMENTPEYMFWLGAAILSGATLVGVNRTRRGAELATDIAGTDLTVVICEEQDREVLAQAAPSGLPTWTVGTTAYDDRLAAHAGAQASPRPAALDPTARMLLLFTSGSTGAPKAVICSSGRFAALCQLNPIEFTPDDVAYNAMPLFHGNALMAAWGPVLANGAAYAMRRKFSASGFRPDLQRFGATFFNYVGRSLAYVLAQPERPDEAENRLRFGFGTEASAADRAEFARRFGCHLFESYGSSEGAIHIVRTPDTPELALGKPQIGYDADVVDEEGNECPPAELDDNGTVLNPAEAIGEIRALGAEQRFEGYYRNPEASAARLRDGHFYTGDLAYRDAEGFFYFAGRTADRLRVDSENLAARPIEIILERLYDVRAAAVYPVPDPHTGDAVMAALEVDPGFSLESFAGALAADPDLSSKAMPRFVRLCDPIPVTATRKTDKAGLRRDRWHADQVFERVEDGFVLVDETRCARLEEETRRHRTGPVV</sequence>
<evidence type="ECO:0000313" key="7">
    <source>
        <dbReference type="Proteomes" id="UP000540656"/>
    </source>
</evidence>
<evidence type="ECO:0000256" key="1">
    <source>
        <dbReference type="ARBA" id="ARBA00006432"/>
    </source>
</evidence>
<dbReference type="RefSeq" id="WP_218855448.1">
    <property type="nucleotide sequence ID" value="NZ_JACCAA010000001.1"/>
</dbReference>
<dbReference type="AlphaFoldDB" id="A0A7Y9S1I2"/>
<keyword evidence="3" id="KW-0547">Nucleotide-binding</keyword>
<dbReference type="Pfam" id="PF00501">
    <property type="entry name" value="AMP-binding"/>
    <property type="match status" value="1"/>
</dbReference>
<dbReference type="GO" id="GO:0004467">
    <property type="term" value="F:long-chain fatty acid-CoA ligase activity"/>
    <property type="evidence" value="ECO:0007669"/>
    <property type="project" value="TreeGrafter"/>
</dbReference>
<organism evidence="6 7">
    <name type="scientific">Nocardioides daedukensis</name>
    <dbReference type="NCBI Taxonomy" id="634462"/>
    <lineage>
        <taxon>Bacteria</taxon>
        <taxon>Bacillati</taxon>
        <taxon>Actinomycetota</taxon>
        <taxon>Actinomycetes</taxon>
        <taxon>Propionibacteriales</taxon>
        <taxon>Nocardioidaceae</taxon>
        <taxon>Nocardioides</taxon>
    </lineage>
</organism>
<evidence type="ECO:0000256" key="4">
    <source>
        <dbReference type="ARBA" id="ARBA00022840"/>
    </source>
</evidence>
<dbReference type="Gene3D" id="3.40.50.12780">
    <property type="entry name" value="N-terminal domain of ligase-like"/>
    <property type="match status" value="1"/>
</dbReference>
<evidence type="ECO:0000313" key="6">
    <source>
        <dbReference type="EMBL" id="NYG58772.1"/>
    </source>
</evidence>
<reference evidence="6 7" key="1">
    <citation type="submission" date="2020-07" db="EMBL/GenBank/DDBJ databases">
        <title>Sequencing the genomes of 1000 actinobacteria strains.</title>
        <authorList>
            <person name="Klenk H.-P."/>
        </authorList>
    </citation>
    <scope>NUCLEOTIDE SEQUENCE [LARGE SCALE GENOMIC DNA]</scope>
    <source>
        <strain evidence="6 7">DSM 23819</strain>
    </source>
</reference>
<dbReference type="GO" id="GO:0005324">
    <property type="term" value="F:long-chain fatty acid transmembrane transporter activity"/>
    <property type="evidence" value="ECO:0007669"/>
    <property type="project" value="TreeGrafter"/>
</dbReference>
<dbReference type="Gene3D" id="3.30.300.30">
    <property type="match status" value="1"/>
</dbReference>
<protein>
    <submittedName>
        <fullName evidence="6">Fatty-acyl-CoA synthase</fullName>
        <ecNumber evidence="6">6.2.1.-</ecNumber>
    </submittedName>
</protein>
<gene>
    <name evidence="6" type="ORF">BJ980_001695</name>
</gene>
<comment type="caution">
    <text evidence="6">The sequence shown here is derived from an EMBL/GenBank/DDBJ whole genome shotgun (WGS) entry which is preliminary data.</text>
</comment>
<evidence type="ECO:0000259" key="5">
    <source>
        <dbReference type="Pfam" id="PF00501"/>
    </source>
</evidence>
<dbReference type="SUPFAM" id="SSF56801">
    <property type="entry name" value="Acetyl-CoA synthetase-like"/>
    <property type="match status" value="1"/>
</dbReference>
<proteinExistence type="inferred from homology"/>
<dbReference type="PANTHER" id="PTHR43107">
    <property type="entry name" value="LONG-CHAIN FATTY ACID TRANSPORT PROTEIN"/>
    <property type="match status" value="1"/>
</dbReference>
<evidence type="ECO:0000256" key="3">
    <source>
        <dbReference type="ARBA" id="ARBA00022741"/>
    </source>
</evidence>
<dbReference type="GO" id="GO:0044539">
    <property type="term" value="P:long-chain fatty acid import into cell"/>
    <property type="evidence" value="ECO:0007669"/>
    <property type="project" value="TreeGrafter"/>
</dbReference>
<keyword evidence="2 6" id="KW-0436">Ligase</keyword>